<feature type="domain" description="Helix-turn-helix" evidence="1">
    <location>
        <begin position="9"/>
        <end position="56"/>
    </location>
</feature>
<accession>A0ABZ1YWX1</accession>
<reference evidence="2" key="1">
    <citation type="submission" date="2022-10" db="EMBL/GenBank/DDBJ databases">
        <title>The complete genomes of actinobacterial strains from the NBC collection.</title>
        <authorList>
            <person name="Joergensen T.S."/>
            <person name="Alvarez Arevalo M."/>
            <person name="Sterndorff E.B."/>
            <person name="Faurdal D."/>
            <person name="Vuksanovic O."/>
            <person name="Mourched A.-S."/>
            <person name="Charusanti P."/>
            <person name="Shaw S."/>
            <person name="Blin K."/>
            <person name="Weber T."/>
        </authorList>
    </citation>
    <scope>NUCLEOTIDE SEQUENCE</scope>
    <source>
        <strain evidence="2">NBC_01482</strain>
    </source>
</reference>
<proteinExistence type="predicted"/>
<sequence length="63" mass="6899">MEVAVQNHLLEVNEACEQLRIGRTLFYALVRDGQIKTIKAGSRRLVPQSAVDEFIATSVNGAA</sequence>
<protein>
    <submittedName>
        <fullName evidence="2">Helix-turn-helix domain-containing protein</fullName>
    </submittedName>
</protein>
<name>A0ABZ1YWX1_9NOCA</name>
<dbReference type="NCBIfam" id="TIGR01764">
    <property type="entry name" value="excise"/>
    <property type="match status" value="1"/>
</dbReference>
<organism evidence="2 3">
    <name type="scientific">Nocardia vinacea</name>
    <dbReference type="NCBI Taxonomy" id="96468"/>
    <lineage>
        <taxon>Bacteria</taxon>
        <taxon>Bacillati</taxon>
        <taxon>Actinomycetota</taxon>
        <taxon>Actinomycetes</taxon>
        <taxon>Mycobacteriales</taxon>
        <taxon>Nocardiaceae</taxon>
        <taxon>Nocardia</taxon>
    </lineage>
</organism>
<gene>
    <name evidence="2" type="ORF">OG563_05975</name>
</gene>
<evidence type="ECO:0000313" key="2">
    <source>
        <dbReference type="EMBL" id="WUV47777.1"/>
    </source>
</evidence>
<dbReference type="InterPro" id="IPR041657">
    <property type="entry name" value="HTH_17"/>
</dbReference>
<keyword evidence="3" id="KW-1185">Reference proteome</keyword>
<evidence type="ECO:0000259" key="1">
    <source>
        <dbReference type="Pfam" id="PF12728"/>
    </source>
</evidence>
<dbReference type="EMBL" id="CP109441">
    <property type="protein sequence ID" value="WUV47777.1"/>
    <property type="molecule type" value="Genomic_DNA"/>
</dbReference>
<evidence type="ECO:0000313" key="3">
    <source>
        <dbReference type="Proteomes" id="UP001432062"/>
    </source>
</evidence>
<dbReference type="InterPro" id="IPR010093">
    <property type="entry name" value="SinI_DNA-bd"/>
</dbReference>
<dbReference type="Pfam" id="PF12728">
    <property type="entry name" value="HTH_17"/>
    <property type="match status" value="1"/>
</dbReference>
<dbReference type="RefSeq" id="WP_329411927.1">
    <property type="nucleotide sequence ID" value="NZ_CP109441.1"/>
</dbReference>
<dbReference type="Proteomes" id="UP001432062">
    <property type="component" value="Chromosome"/>
</dbReference>